<keyword evidence="5" id="KW-1185">Reference proteome</keyword>
<evidence type="ECO:0000313" key="5">
    <source>
        <dbReference type="Proteomes" id="UP001187682"/>
    </source>
</evidence>
<comment type="caution">
    <text evidence="4">The sequence shown here is derived from an EMBL/GenBank/DDBJ whole genome shotgun (WGS) entry which is preliminary data.</text>
</comment>
<reference evidence="4" key="1">
    <citation type="submission" date="2018-03" db="EMBL/GenBank/DDBJ databases">
        <authorList>
            <person name="Guldener U."/>
        </authorList>
    </citation>
    <scope>NUCLEOTIDE SEQUENCE</scope>
</reference>
<feature type="transmembrane region" description="Helical" evidence="2">
    <location>
        <begin position="227"/>
        <end position="252"/>
    </location>
</feature>
<gene>
    <name evidence="4" type="ORF">DNG_04878</name>
</gene>
<feature type="compositionally biased region" description="Pro residues" evidence="1">
    <location>
        <begin position="326"/>
        <end position="337"/>
    </location>
</feature>
<feature type="signal peptide" evidence="3">
    <location>
        <begin position="1"/>
        <end position="19"/>
    </location>
</feature>
<dbReference type="AlphaFoldDB" id="A0AAE8SUZ7"/>
<evidence type="ECO:0000256" key="3">
    <source>
        <dbReference type="SAM" id="SignalP"/>
    </source>
</evidence>
<feature type="compositionally biased region" description="Polar residues" evidence="1">
    <location>
        <begin position="310"/>
        <end position="319"/>
    </location>
</feature>
<protein>
    <submittedName>
        <fullName evidence="4">Uncharacterized protein</fullName>
    </submittedName>
</protein>
<feature type="compositionally biased region" description="Polar residues" evidence="1">
    <location>
        <begin position="356"/>
        <end position="389"/>
    </location>
</feature>
<keyword evidence="2" id="KW-1133">Transmembrane helix</keyword>
<keyword evidence="3" id="KW-0732">Signal</keyword>
<keyword evidence="2" id="KW-0472">Membrane</keyword>
<dbReference type="EMBL" id="ONZQ02000006">
    <property type="protein sequence ID" value="SPO02205.1"/>
    <property type="molecule type" value="Genomic_DNA"/>
</dbReference>
<evidence type="ECO:0000313" key="4">
    <source>
        <dbReference type="EMBL" id="SPO02205.1"/>
    </source>
</evidence>
<proteinExistence type="predicted"/>
<feature type="chain" id="PRO_5042023162" evidence="3">
    <location>
        <begin position="20"/>
        <end position="446"/>
    </location>
</feature>
<evidence type="ECO:0000256" key="2">
    <source>
        <dbReference type="SAM" id="Phobius"/>
    </source>
</evidence>
<feature type="compositionally biased region" description="Low complexity" evidence="1">
    <location>
        <begin position="187"/>
        <end position="215"/>
    </location>
</feature>
<accession>A0AAE8SUZ7</accession>
<keyword evidence="2" id="KW-0812">Transmembrane</keyword>
<evidence type="ECO:0000256" key="1">
    <source>
        <dbReference type="SAM" id="MobiDB-lite"/>
    </source>
</evidence>
<feature type="region of interest" description="Disordered" evidence="1">
    <location>
        <begin position="187"/>
        <end position="224"/>
    </location>
</feature>
<feature type="compositionally biased region" description="Pro residues" evidence="1">
    <location>
        <begin position="264"/>
        <end position="290"/>
    </location>
</feature>
<organism evidence="4 5">
    <name type="scientific">Cephalotrichum gorgonifer</name>
    <dbReference type="NCBI Taxonomy" id="2041049"/>
    <lineage>
        <taxon>Eukaryota</taxon>
        <taxon>Fungi</taxon>
        <taxon>Dikarya</taxon>
        <taxon>Ascomycota</taxon>
        <taxon>Pezizomycotina</taxon>
        <taxon>Sordariomycetes</taxon>
        <taxon>Hypocreomycetidae</taxon>
        <taxon>Microascales</taxon>
        <taxon>Microascaceae</taxon>
        <taxon>Cephalotrichum</taxon>
    </lineage>
</organism>
<sequence>MIAPRAIAPLALYLGGAAASEVLASTVARETLGDLMKAVNAVAPAPTNAPPPSGLLAKRGTNTCGFIDADADAGVTCNASLGAECLYDPTASAVGCCATTNCNIWTACIDNTDSAKTSTADMDRTRYCSNTASPLCAIYAYQDSNWDGYTMHLCDSVRTTYSFFFTPSGGRTDSASTSEFVLNIDTTTSSSSTRTTSSGSRTTTSTGSDRSNDGGNNDDEDKGGAPVGAIVGGVIGGVALIAIIGVAAFFLLRRRKNAAAVAPQQPPMAPAQYPNQPPPGPPQYGAPPPGSQQMYSGVPSTYGPPPPQGSPGNEQQQMYSGVPSMYGPPPGMAPPGQQPGYYGADGGMAKGAMSPMTPNTQFSDPSAYNPSNAGTTPLGMVSNSTSPQPGQGYVAPPPAGFVPGYVQNGQPQHQAYVPPPQQQPHQQNAPVELSTQKPDGQLQELA</sequence>
<name>A0AAE8SUZ7_9PEZI</name>
<feature type="region of interest" description="Disordered" evidence="1">
    <location>
        <begin position="262"/>
        <end position="446"/>
    </location>
</feature>
<dbReference type="Proteomes" id="UP001187682">
    <property type="component" value="Unassembled WGS sequence"/>
</dbReference>